<dbReference type="EMBL" id="MLJW01002949">
    <property type="protein sequence ID" value="OIQ73231.1"/>
    <property type="molecule type" value="Genomic_DNA"/>
</dbReference>
<comment type="caution">
    <text evidence="1">The sequence shown here is derived from an EMBL/GenBank/DDBJ whole genome shotgun (WGS) entry which is preliminary data.</text>
</comment>
<reference evidence="1" key="1">
    <citation type="submission" date="2016-10" db="EMBL/GenBank/DDBJ databases">
        <title>Sequence of Gallionella enrichment culture.</title>
        <authorList>
            <person name="Poehlein A."/>
            <person name="Muehling M."/>
            <person name="Daniel R."/>
        </authorList>
    </citation>
    <scope>NUCLEOTIDE SEQUENCE</scope>
</reference>
<organism evidence="1">
    <name type="scientific">mine drainage metagenome</name>
    <dbReference type="NCBI Taxonomy" id="410659"/>
    <lineage>
        <taxon>unclassified sequences</taxon>
        <taxon>metagenomes</taxon>
        <taxon>ecological metagenomes</taxon>
    </lineage>
</organism>
<name>A0A1J5PZM5_9ZZZZ</name>
<proteinExistence type="predicted"/>
<protein>
    <submittedName>
        <fullName evidence="1">Uncharacterized protein</fullName>
    </submittedName>
</protein>
<dbReference type="AlphaFoldDB" id="A0A1J5PZM5"/>
<sequence length="62" mass="7532">MSIDDEVVENFRIRLKEKYGEHLSFTDAKYRYLQLLHLFWILSHKIPTDCEPPYDLPLPPWL</sequence>
<evidence type="ECO:0000313" key="1">
    <source>
        <dbReference type="EMBL" id="OIQ73231.1"/>
    </source>
</evidence>
<gene>
    <name evidence="1" type="ORF">GALL_451330</name>
</gene>
<accession>A0A1J5PZM5</accession>